<accession>A0ABT8TDF5</accession>
<evidence type="ECO:0000313" key="1">
    <source>
        <dbReference type="EMBL" id="MDO3381413.1"/>
    </source>
</evidence>
<gene>
    <name evidence="1" type="ORF">QWI16_04460</name>
</gene>
<comment type="caution">
    <text evidence="1">The sequence shown here is derived from an EMBL/GenBank/DDBJ whole genome shotgun (WGS) entry which is preliminary data.</text>
</comment>
<organism evidence="1 2">
    <name type="scientific">Gilvimarinus algae</name>
    <dbReference type="NCBI Taxonomy" id="3058037"/>
    <lineage>
        <taxon>Bacteria</taxon>
        <taxon>Pseudomonadati</taxon>
        <taxon>Pseudomonadota</taxon>
        <taxon>Gammaproteobacteria</taxon>
        <taxon>Cellvibrionales</taxon>
        <taxon>Cellvibrionaceae</taxon>
        <taxon>Gilvimarinus</taxon>
    </lineage>
</organism>
<proteinExistence type="predicted"/>
<keyword evidence="2" id="KW-1185">Reference proteome</keyword>
<dbReference type="EMBL" id="JAULRT010000035">
    <property type="protein sequence ID" value="MDO3381413.1"/>
    <property type="molecule type" value="Genomic_DNA"/>
</dbReference>
<reference evidence="1" key="1">
    <citation type="submission" date="2023-07" db="EMBL/GenBank/DDBJ databases">
        <title>Gilvimarinus algae sp. nov., isolated from the surface of Kelp.</title>
        <authorList>
            <person name="Sun Y.Y."/>
            <person name="Gong Y."/>
            <person name="Du Z.J."/>
        </authorList>
    </citation>
    <scope>NUCLEOTIDE SEQUENCE</scope>
    <source>
        <strain evidence="1">SDUM040014</strain>
    </source>
</reference>
<evidence type="ECO:0000313" key="2">
    <source>
        <dbReference type="Proteomes" id="UP001168380"/>
    </source>
</evidence>
<dbReference type="Proteomes" id="UP001168380">
    <property type="component" value="Unassembled WGS sequence"/>
</dbReference>
<sequence length="152" mass="16709">MVQSDVALTSSSPPWQLKTYTRSGSVDALLRPAAQSSTQWEFRASGSQSAPLLTLVISDMNCDTGFEVRLSYQFAPGDTRFQKVHIDESIAQPLDIALQWNKGVVDIAVNQHRLQATIYRLPSELSLAVAVGEANLMRMEYDPQGGSTHETP</sequence>
<name>A0ABT8TDF5_9GAMM</name>
<protein>
    <submittedName>
        <fullName evidence="1">Uncharacterized protein</fullName>
    </submittedName>
</protein>